<name>A0ABR3PV87_9TREE</name>
<dbReference type="EC" id="3.2.1.52" evidence="5"/>
<dbReference type="GeneID" id="95988768"/>
<reference evidence="8 9" key="1">
    <citation type="submission" date="2023-08" db="EMBL/GenBank/DDBJ databases">
        <title>Annotated Genome Sequence of Vanrija albida AlHP1.</title>
        <authorList>
            <person name="Herzog R."/>
        </authorList>
    </citation>
    <scope>NUCLEOTIDE SEQUENCE [LARGE SCALE GENOMIC DNA]</scope>
    <source>
        <strain evidence="8 9">AlHP1</strain>
    </source>
</reference>
<dbReference type="InterPro" id="IPR015883">
    <property type="entry name" value="Glyco_hydro_20_cat"/>
</dbReference>
<dbReference type="Gene3D" id="3.30.379.10">
    <property type="entry name" value="Chitobiase/beta-hexosaminidase domain 2-like"/>
    <property type="match status" value="1"/>
</dbReference>
<dbReference type="SUPFAM" id="SSF55545">
    <property type="entry name" value="beta-N-acetylhexosaminidase-like domain"/>
    <property type="match status" value="1"/>
</dbReference>
<dbReference type="PANTHER" id="PTHR22600">
    <property type="entry name" value="BETA-HEXOSAMINIDASE"/>
    <property type="match status" value="1"/>
</dbReference>
<evidence type="ECO:0000256" key="6">
    <source>
        <dbReference type="SAM" id="SignalP"/>
    </source>
</evidence>
<keyword evidence="4 5" id="KW-0378">Hydrolase</keyword>
<dbReference type="Gene3D" id="3.20.20.80">
    <property type="entry name" value="Glycosidases"/>
    <property type="match status" value="1"/>
</dbReference>
<evidence type="ECO:0000256" key="4">
    <source>
        <dbReference type="ARBA" id="ARBA00022801"/>
    </source>
</evidence>
<dbReference type="Proteomes" id="UP001565368">
    <property type="component" value="Unassembled WGS sequence"/>
</dbReference>
<evidence type="ECO:0000256" key="5">
    <source>
        <dbReference type="PIRNR" id="PIRNR001093"/>
    </source>
</evidence>
<dbReference type="InterPro" id="IPR025705">
    <property type="entry name" value="Beta_hexosaminidase_sua/sub"/>
</dbReference>
<dbReference type="EMBL" id="JBBXJM010000006">
    <property type="protein sequence ID" value="KAL1406042.1"/>
    <property type="molecule type" value="Genomic_DNA"/>
</dbReference>
<dbReference type="InterPro" id="IPR017853">
    <property type="entry name" value="GH"/>
</dbReference>
<dbReference type="GO" id="GO:0016853">
    <property type="term" value="F:isomerase activity"/>
    <property type="evidence" value="ECO:0007669"/>
    <property type="project" value="UniProtKB-KW"/>
</dbReference>
<comment type="caution">
    <text evidence="8">The sequence shown here is derived from an EMBL/GenBank/DDBJ whole genome shotgun (WGS) entry which is preliminary data.</text>
</comment>
<evidence type="ECO:0000313" key="8">
    <source>
        <dbReference type="EMBL" id="KAL1406042.1"/>
    </source>
</evidence>
<dbReference type="PANTHER" id="PTHR22600:SF26">
    <property type="entry name" value="BETA-N-ACETYLHEXOSAMINIDASE"/>
    <property type="match status" value="1"/>
</dbReference>
<feature type="chain" id="PRO_5046663383" description="Beta-hexosaminidase" evidence="6">
    <location>
        <begin position="20"/>
        <end position="592"/>
    </location>
</feature>
<keyword evidence="8" id="KW-0413">Isomerase</keyword>
<comment type="catalytic activity">
    <reaction evidence="1 5">
        <text>Hydrolysis of terminal non-reducing N-acetyl-D-hexosamine residues in N-acetyl-beta-D-hexosaminides.</text>
        <dbReference type="EC" id="3.2.1.52"/>
    </reaction>
</comment>
<accession>A0ABR3PV87</accession>
<comment type="similarity">
    <text evidence="2 5">Belongs to the glycosyl hydrolase 20 family.</text>
</comment>
<organism evidence="8 9">
    <name type="scientific">Vanrija albida</name>
    <dbReference type="NCBI Taxonomy" id="181172"/>
    <lineage>
        <taxon>Eukaryota</taxon>
        <taxon>Fungi</taxon>
        <taxon>Dikarya</taxon>
        <taxon>Basidiomycota</taxon>
        <taxon>Agaricomycotina</taxon>
        <taxon>Tremellomycetes</taxon>
        <taxon>Trichosporonales</taxon>
        <taxon>Trichosporonaceae</taxon>
        <taxon>Vanrija</taxon>
    </lineage>
</organism>
<dbReference type="GO" id="GO:0004563">
    <property type="term" value="F:beta-N-acetylhexosaminidase activity"/>
    <property type="evidence" value="ECO:0007669"/>
    <property type="project" value="UniProtKB-EC"/>
</dbReference>
<evidence type="ECO:0000256" key="3">
    <source>
        <dbReference type="ARBA" id="ARBA00022729"/>
    </source>
</evidence>
<evidence type="ECO:0000259" key="7">
    <source>
        <dbReference type="Pfam" id="PF00728"/>
    </source>
</evidence>
<feature type="signal peptide" evidence="6">
    <location>
        <begin position="1"/>
        <end position="19"/>
    </location>
</feature>
<dbReference type="SUPFAM" id="SSF51445">
    <property type="entry name" value="(Trans)glycosidases"/>
    <property type="match status" value="1"/>
</dbReference>
<dbReference type="PRINTS" id="PR00738">
    <property type="entry name" value="GLHYDRLASE20"/>
</dbReference>
<dbReference type="RefSeq" id="XP_069205986.1">
    <property type="nucleotide sequence ID" value="XM_069356145.1"/>
</dbReference>
<proteinExistence type="inferred from homology"/>
<dbReference type="PIRSF" id="PIRSF001093">
    <property type="entry name" value="B-hxosamndse_ab_euk"/>
    <property type="match status" value="1"/>
</dbReference>
<protein>
    <recommendedName>
        <fullName evidence="5">Beta-hexosaminidase</fullName>
        <ecNumber evidence="5">3.2.1.52</ecNumber>
    </recommendedName>
</protein>
<evidence type="ECO:0000256" key="1">
    <source>
        <dbReference type="ARBA" id="ARBA00001231"/>
    </source>
</evidence>
<evidence type="ECO:0000313" key="9">
    <source>
        <dbReference type="Proteomes" id="UP001565368"/>
    </source>
</evidence>
<feature type="domain" description="Glycoside hydrolase family 20 catalytic" evidence="7">
    <location>
        <begin position="214"/>
        <end position="542"/>
    </location>
</feature>
<dbReference type="InterPro" id="IPR029018">
    <property type="entry name" value="Hex-like_dom2"/>
</dbReference>
<keyword evidence="3 6" id="KW-0732">Signal</keyword>
<evidence type="ECO:0000256" key="2">
    <source>
        <dbReference type="ARBA" id="ARBA00006285"/>
    </source>
</evidence>
<keyword evidence="5 8" id="KW-0326">Glycosidase</keyword>
<gene>
    <name evidence="8" type="primary">NAG1_2</name>
    <name evidence="8" type="ORF">Q8F55_007725</name>
</gene>
<dbReference type="Pfam" id="PF00728">
    <property type="entry name" value="Glyco_hydro_20"/>
    <property type="match status" value="1"/>
</dbReference>
<keyword evidence="9" id="KW-1185">Reference proteome</keyword>
<sequence>MLAPLIAAALGLLSLRASAAGPSKLNLLPFPTKASVGSTVVCLSKDFAIELDAASLGGKEAPHDLLMAIERAGVTLMNRRHEYLSVSGGLEFFEDGQGCAHYLDTLVLSFAPEADYGSILSHATAPVEKRRDAEGYRLSVATQGRAHAVAGTALGLFRGLTTFENLVYHVDGVAVGLGSAQKAPGQVPLGSGVEPEGVKYVPFAPYEIEDKPAFPWRAVLLDTSRHYFSKHSIFRILDTMAMVKLNVFHWHITDSNSWPLDLFEFPLLAQKGAYRGRVYSEDDVRDIVQYAGERGIDVVMEIDTPGHTSIIGEAYPDYIACHDKRPWTGRAHQPPAGQLRFADSQVTEFTSKLFRAAMGVTRSQYFGTGGDEINMKCMEEDEPTAKALAEKGWTIEDALRDFTRRTHDTLAESRRTAVAIAYNNTGLSNNTVVEIWVDSKDARRVVDKGYRIVHAAADYFYLDCGQGGWISADGGQGNSWCDPFKTWMKIISFDPYKNIEESQRKLVLGGQASLWAEQTDEANLESVMWPRAAALAELFWSGPGANGYPRSVLEALPRMHDIRYRILDRGVRAAPLQPEWCALRPGVCILDG</sequence>